<dbReference type="InterPro" id="IPR011530">
    <property type="entry name" value="rRNA_adenine_dimethylase"/>
</dbReference>
<keyword evidence="5 7" id="KW-0949">S-adenosyl-L-methionine</keyword>
<evidence type="ECO:0000259" key="9">
    <source>
        <dbReference type="SMART" id="SM00650"/>
    </source>
</evidence>
<dbReference type="PROSITE" id="PS51689">
    <property type="entry name" value="SAM_RNA_A_N6_MT"/>
    <property type="match status" value="1"/>
</dbReference>
<evidence type="ECO:0000256" key="7">
    <source>
        <dbReference type="HAMAP-Rule" id="MF_00607"/>
    </source>
</evidence>
<evidence type="ECO:0000256" key="1">
    <source>
        <dbReference type="ARBA" id="ARBA00022490"/>
    </source>
</evidence>
<feature type="domain" description="Ribosomal RNA adenine methylase transferase N-terminal" evidence="9">
    <location>
        <begin position="33"/>
        <end position="202"/>
    </location>
</feature>
<accession>A0A2H0YXI1</accession>
<feature type="binding site" evidence="7 8">
    <location>
        <position position="26"/>
    </location>
    <ligand>
        <name>S-adenosyl-L-methionine</name>
        <dbReference type="ChEBI" id="CHEBI:59789"/>
    </ligand>
</feature>
<dbReference type="SMART" id="SM00650">
    <property type="entry name" value="rADc"/>
    <property type="match status" value="1"/>
</dbReference>
<evidence type="ECO:0000313" key="10">
    <source>
        <dbReference type="EMBL" id="PIS42433.1"/>
    </source>
</evidence>
<comment type="similarity">
    <text evidence="7">Belongs to the class I-like SAM-binding methyltransferase superfamily. rRNA adenine N(6)-methyltransferase family. RsmA subfamily.</text>
</comment>
<keyword evidence="6 7" id="KW-0694">RNA-binding</keyword>
<keyword evidence="4 7" id="KW-0808">Transferase</keyword>
<dbReference type="CDD" id="cd02440">
    <property type="entry name" value="AdoMet_MTases"/>
    <property type="match status" value="1"/>
</dbReference>
<dbReference type="SUPFAM" id="SSF53335">
    <property type="entry name" value="S-adenosyl-L-methionine-dependent methyltransferases"/>
    <property type="match status" value="1"/>
</dbReference>
<dbReference type="AlphaFoldDB" id="A0A2H0YXI1"/>
<dbReference type="GO" id="GO:0005829">
    <property type="term" value="C:cytosol"/>
    <property type="evidence" value="ECO:0007669"/>
    <property type="project" value="TreeGrafter"/>
</dbReference>
<proteinExistence type="inferred from homology"/>
<evidence type="ECO:0000256" key="8">
    <source>
        <dbReference type="PROSITE-ProRule" id="PRU01026"/>
    </source>
</evidence>
<evidence type="ECO:0000313" key="11">
    <source>
        <dbReference type="Proteomes" id="UP000231542"/>
    </source>
</evidence>
<organism evidence="10 11">
    <name type="scientific">Candidatus Kerfeldbacteria bacterium CG08_land_8_20_14_0_20_40_16</name>
    <dbReference type="NCBI Taxonomy" id="2014244"/>
    <lineage>
        <taxon>Bacteria</taxon>
        <taxon>Candidatus Kerfeldiibacteriota</taxon>
    </lineage>
</organism>
<evidence type="ECO:0000256" key="5">
    <source>
        <dbReference type="ARBA" id="ARBA00022691"/>
    </source>
</evidence>
<evidence type="ECO:0000256" key="2">
    <source>
        <dbReference type="ARBA" id="ARBA00022552"/>
    </source>
</evidence>
<dbReference type="InterPro" id="IPR023165">
    <property type="entry name" value="rRNA_Ade_diMease-like_C"/>
</dbReference>
<keyword evidence="2 7" id="KW-0698">rRNA processing</keyword>
<gene>
    <name evidence="7 10" type="primary">rsmA</name>
    <name evidence="7" type="synonym">ksgA</name>
    <name evidence="10" type="ORF">COT24_03615</name>
</gene>
<sequence length="288" mass="32730">MNSLLSEIKYLARKSGLRPQRQSGQNFLINQSVFEKIIACSDLSPDDRVLEIGAGFGTLTKELAQRAKRVWAIELEKRFIPSLTKLSSVFPTIEVIKNDVRKVKIDLLINGAPYKIVANLPYNITSYLLRRFLAQEPKPSLMVLLIQKEVAERITALPGDLSLLGVSVQFYAEPKIIQVIKKNNFWPEPAVDSAIVKIEKIKTKESVRKELKKWGDLDEQDFFQVVRAGFSAKRKQIHNNLANSFHTEKGKIKEVFEQVGLDSAIRSQSLSLEDWKRLTAILEKEAII</sequence>
<dbReference type="Gene3D" id="1.10.8.100">
    <property type="entry name" value="Ribosomal RNA adenine dimethylase-like, domain 2"/>
    <property type="match status" value="1"/>
</dbReference>
<dbReference type="Proteomes" id="UP000231542">
    <property type="component" value="Unassembled WGS sequence"/>
</dbReference>
<feature type="binding site" evidence="7 8">
    <location>
        <position position="119"/>
    </location>
    <ligand>
        <name>S-adenosyl-L-methionine</name>
        <dbReference type="ChEBI" id="CHEBI:59789"/>
    </ligand>
</feature>
<evidence type="ECO:0000256" key="6">
    <source>
        <dbReference type="ARBA" id="ARBA00022884"/>
    </source>
</evidence>
<dbReference type="InterPro" id="IPR001737">
    <property type="entry name" value="KsgA/Erm"/>
</dbReference>
<feature type="binding site" evidence="7 8">
    <location>
        <position position="99"/>
    </location>
    <ligand>
        <name>S-adenosyl-L-methionine</name>
        <dbReference type="ChEBI" id="CHEBI:59789"/>
    </ligand>
</feature>
<dbReference type="NCBIfam" id="TIGR00755">
    <property type="entry name" value="ksgA"/>
    <property type="match status" value="1"/>
</dbReference>
<comment type="catalytic activity">
    <reaction evidence="7">
        <text>adenosine(1518)/adenosine(1519) in 16S rRNA + 4 S-adenosyl-L-methionine = N(6)-dimethyladenosine(1518)/N(6)-dimethyladenosine(1519) in 16S rRNA + 4 S-adenosyl-L-homocysteine + 4 H(+)</text>
        <dbReference type="Rhea" id="RHEA:19609"/>
        <dbReference type="Rhea" id="RHEA-COMP:10232"/>
        <dbReference type="Rhea" id="RHEA-COMP:10233"/>
        <dbReference type="ChEBI" id="CHEBI:15378"/>
        <dbReference type="ChEBI" id="CHEBI:57856"/>
        <dbReference type="ChEBI" id="CHEBI:59789"/>
        <dbReference type="ChEBI" id="CHEBI:74411"/>
        <dbReference type="ChEBI" id="CHEBI:74493"/>
        <dbReference type="EC" id="2.1.1.182"/>
    </reaction>
</comment>
<keyword evidence="3 7" id="KW-0489">Methyltransferase</keyword>
<comment type="subcellular location">
    <subcellularLocation>
        <location evidence="7">Cytoplasm</location>
    </subcellularLocation>
</comment>
<dbReference type="GO" id="GO:0052908">
    <property type="term" value="F:16S rRNA (adenine(1518)-N(6)/adenine(1519)-N(6))-dimethyltransferase activity"/>
    <property type="evidence" value="ECO:0007669"/>
    <property type="project" value="UniProtKB-EC"/>
</dbReference>
<dbReference type="EC" id="2.1.1.182" evidence="7"/>
<evidence type="ECO:0000256" key="4">
    <source>
        <dbReference type="ARBA" id="ARBA00022679"/>
    </source>
</evidence>
<feature type="binding site" evidence="7 8">
    <location>
        <position position="74"/>
    </location>
    <ligand>
        <name>S-adenosyl-L-methionine</name>
        <dbReference type="ChEBI" id="CHEBI:59789"/>
    </ligand>
</feature>
<protein>
    <recommendedName>
        <fullName evidence="7">Ribosomal RNA small subunit methyltransferase A</fullName>
        <ecNumber evidence="7">2.1.1.182</ecNumber>
    </recommendedName>
    <alternativeName>
        <fullName evidence="7">16S rRNA (adenine(1518)-N(6)/adenine(1519)-N(6))-dimethyltransferase</fullName>
    </alternativeName>
    <alternativeName>
        <fullName evidence="7">16S rRNA dimethyladenosine transferase</fullName>
    </alternativeName>
    <alternativeName>
        <fullName evidence="7">16S rRNA dimethylase</fullName>
    </alternativeName>
    <alternativeName>
        <fullName evidence="7">S-adenosylmethionine-6-N', N'-adenosyl(rRNA) dimethyltransferase</fullName>
    </alternativeName>
</protein>
<reference evidence="10 11" key="1">
    <citation type="submission" date="2017-09" db="EMBL/GenBank/DDBJ databases">
        <title>Depth-based differentiation of microbial function through sediment-hosted aquifers and enrichment of novel symbionts in the deep terrestrial subsurface.</title>
        <authorList>
            <person name="Probst A.J."/>
            <person name="Ladd B."/>
            <person name="Jarett J.K."/>
            <person name="Geller-Mcgrath D.E."/>
            <person name="Sieber C.M."/>
            <person name="Emerson J.B."/>
            <person name="Anantharaman K."/>
            <person name="Thomas B.C."/>
            <person name="Malmstrom R."/>
            <person name="Stieglmeier M."/>
            <person name="Klingl A."/>
            <person name="Woyke T."/>
            <person name="Ryan C.M."/>
            <person name="Banfield J.F."/>
        </authorList>
    </citation>
    <scope>NUCLEOTIDE SEQUENCE [LARGE SCALE GENOMIC DNA]</scope>
    <source>
        <strain evidence="10">CG08_land_8_20_14_0_20_40_16</strain>
    </source>
</reference>
<evidence type="ECO:0000256" key="3">
    <source>
        <dbReference type="ARBA" id="ARBA00022603"/>
    </source>
</evidence>
<comment type="function">
    <text evidence="7">Specifically dimethylates two adjacent adenosines (A1518 and A1519) in the loop of a conserved hairpin near the 3'-end of 16S rRNA in the 30S particle. May play a critical role in biogenesis of 30S subunits.</text>
</comment>
<keyword evidence="1 7" id="KW-0963">Cytoplasm</keyword>
<dbReference type="PANTHER" id="PTHR11727">
    <property type="entry name" value="DIMETHYLADENOSINE TRANSFERASE"/>
    <property type="match status" value="1"/>
</dbReference>
<comment type="caution">
    <text evidence="10">The sequence shown here is derived from an EMBL/GenBank/DDBJ whole genome shotgun (WGS) entry which is preliminary data.</text>
</comment>
<feature type="binding site" evidence="7 8">
    <location>
        <position position="53"/>
    </location>
    <ligand>
        <name>S-adenosyl-L-methionine</name>
        <dbReference type="ChEBI" id="CHEBI:59789"/>
    </ligand>
</feature>
<dbReference type="InterPro" id="IPR020598">
    <property type="entry name" value="rRNA_Ade_methylase_Trfase_N"/>
</dbReference>
<dbReference type="PANTHER" id="PTHR11727:SF7">
    <property type="entry name" value="DIMETHYLADENOSINE TRANSFERASE-RELATED"/>
    <property type="match status" value="1"/>
</dbReference>
<dbReference type="HAMAP" id="MF_00607">
    <property type="entry name" value="16SrRNA_methyltr_A"/>
    <property type="match status" value="1"/>
</dbReference>
<dbReference type="GO" id="GO:0003723">
    <property type="term" value="F:RNA binding"/>
    <property type="evidence" value="ECO:0007669"/>
    <property type="project" value="UniProtKB-UniRule"/>
</dbReference>
<dbReference type="EMBL" id="PEXU01000043">
    <property type="protein sequence ID" value="PIS42433.1"/>
    <property type="molecule type" value="Genomic_DNA"/>
</dbReference>
<dbReference type="Pfam" id="PF00398">
    <property type="entry name" value="RrnaAD"/>
    <property type="match status" value="1"/>
</dbReference>
<name>A0A2H0YXI1_9BACT</name>
<dbReference type="InterPro" id="IPR029063">
    <property type="entry name" value="SAM-dependent_MTases_sf"/>
</dbReference>
<feature type="binding site" evidence="7 8">
    <location>
        <position position="28"/>
    </location>
    <ligand>
        <name>S-adenosyl-L-methionine</name>
        <dbReference type="ChEBI" id="CHEBI:59789"/>
    </ligand>
</feature>
<dbReference type="Gene3D" id="3.40.50.150">
    <property type="entry name" value="Vaccinia Virus protein VP39"/>
    <property type="match status" value="1"/>
</dbReference>